<accession>A0ABV5IYE3</accession>
<proteinExistence type="predicted"/>
<feature type="signal peptide" evidence="1">
    <location>
        <begin position="1"/>
        <end position="22"/>
    </location>
</feature>
<keyword evidence="1" id="KW-0732">Signal</keyword>
<feature type="chain" id="PRO_5046751730" evidence="1">
    <location>
        <begin position="23"/>
        <end position="126"/>
    </location>
</feature>
<sequence length="126" mass="12829">MKKLIVGLVAGVALLLVGASTAAAVAAWTEPAKSYGGCVSKSTGYLRVLERNNLAKSVNGGCKSTERKVTFYSRSGVDALVKPLKGFEISLGGDTATCKPNGSNAAGLPRFACVKVTPAPSPTPTS</sequence>
<name>A0ABV5IYE3_9ACTN</name>
<evidence type="ECO:0000313" key="2">
    <source>
        <dbReference type="EMBL" id="MFB9209566.1"/>
    </source>
</evidence>
<dbReference type="EMBL" id="JBHMEI010000104">
    <property type="protein sequence ID" value="MFB9209566.1"/>
    <property type="molecule type" value="Genomic_DNA"/>
</dbReference>
<dbReference type="RefSeq" id="WP_189648183.1">
    <property type="nucleotide sequence ID" value="NZ_BMRC01000006.1"/>
</dbReference>
<evidence type="ECO:0000256" key="1">
    <source>
        <dbReference type="SAM" id="SignalP"/>
    </source>
</evidence>
<dbReference type="Proteomes" id="UP001589647">
    <property type="component" value="Unassembled WGS sequence"/>
</dbReference>
<evidence type="ECO:0000313" key="3">
    <source>
        <dbReference type="Proteomes" id="UP001589647"/>
    </source>
</evidence>
<gene>
    <name evidence="2" type="ORF">ACFFV7_50880</name>
</gene>
<comment type="caution">
    <text evidence="2">The sequence shown here is derived from an EMBL/GenBank/DDBJ whole genome shotgun (WGS) entry which is preliminary data.</text>
</comment>
<keyword evidence="3" id="KW-1185">Reference proteome</keyword>
<protein>
    <submittedName>
        <fullName evidence="2">Uncharacterized protein</fullName>
    </submittedName>
</protein>
<organism evidence="2 3">
    <name type="scientific">Nonomuraea spiralis</name>
    <dbReference type="NCBI Taxonomy" id="46182"/>
    <lineage>
        <taxon>Bacteria</taxon>
        <taxon>Bacillati</taxon>
        <taxon>Actinomycetota</taxon>
        <taxon>Actinomycetes</taxon>
        <taxon>Streptosporangiales</taxon>
        <taxon>Streptosporangiaceae</taxon>
        <taxon>Nonomuraea</taxon>
    </lineage>
</organism>
<reference evidence="2 3" key="1">
    <citation type="submission" date="2024-09" db="EMBL/GenBank/DDBJ databases">
        <authorList>
            <person name="Sun Q."/>
            <person name="Mori K."/>
        </authorList>
    </citation>
    <scope>NUCLEOTIDE SEQUENCE [LARGE SCALE GENOMIC DNA]</scope>
    <source>
        <strain evidence="2 3">CCM 3426</strain>
    </source>
</reference>